<accession>X0QEK4</accession>
<dbReference type="AlphaFoldDB" id="X0QEK4"/>
<dbReference type="InterPro" id="IPR035905">
    <property type="entry name" value="Barstar-like_sf"/>
</dbReference>
<evidence type="ECO:0008006" key="4">
    <source>
        <dbReference type="Google" id="ProtNLM"/>
    </source>
</evidence>
<protein>
    <recommendedName>
        <fullName evidence="4">Barstar (barnase inhibitor) domain-containing protein</fullName>
    </recommendedName>
</protein>
<dbReference type="EMBL" id="BAWF01000077">
    <property type="protein sequence ID" value="GAF49336.1"/>
    <property type="molecule type" value="Genomic_DNA"/>
</dbReference>
<dbReference type="RefSeq" id="WP_039951252.1">
    <property type="nucleotide sequence ID" value="NZ_BAWF01000077.1"/>
</dbReference>
<feature type="coiled-coil region" evidence="1">
    <location>
        <begin position="10"/>
        <end position="44"/>
    </location>
</feature>
<comment type="caution">
    <text evidence="2">The sequence shown here is derived from an EMBL/GenBank/DDBJ whole genome shotgun (WGS) entry which is preliminary data.</text>
</comment>
<dbReference type="Proteomes" id="UP000019491">
    <property type="component" value="Unassembled WGS sequence"/>
</dbReference>
<dbReference type="OrthoDB" id="5184890at2"/>
<evidence type="ECO:0000313" key="2">
    <source>
        <dbReference type="EMBL" id="GAF49336.1"/>
    </source>
</evidence>
<evidence type="ECO:0000256" key="1">
    <source>
        <dbReference type="SAM" id="Coils"/>
    </source>
</evidence>
<dbReference type="SUPFAM" id="SSF52038">
    <property type="entry name" value="Barstar-related"/>
    <property type="match status" value="1"/>
</dbReference>
<evidence type="ECO:0000313" key="3">
    <source>
        <dbReference type="Proteomes" id="UP000019491"/>
    </source>
</evidence>
<gene>
    <name evidence="2" type="ORF">RW1_077_00010</name>
</gene>
<keyword evidence="1" id="KW-0175">Coiled coil</keyword>
<proteinExistence type="predicted"/>
<keyword evidence="3" id="KW-1185">Reference proteome</keyword>
<reference evidence="2 3" key="1">
    <citation type="submission" date="2014-02" db="EMBL/GenBank/DDBJ databases">
        <title>Whole genome shotgun sequence of Rhodococcus wratislaviensis NBRC 100605.</title>
        <authorList>
            <person name="Hosoyama A."/>
            <person name="Tsuchikane K."/>
            <person name="Yoshida I."/>
            <person name="Ohji S."/>
            <person name="Ichikawa N."/>
            <person name="Yamazoe A."/>
            <person name="Fujita N."/>
        </authorList>
    </citation>
    <scope>NUCLEOTIDE SEQUENCE [LARGE SCALE GENOMIC DNA]</scope>
    <source>
        <strain evidence="2 3">NBRC 100605</strain>
    </source>
</reference>
<organism evidence="2 3">
    <name type="scientific">Rhodococcus wratislaviensis NBRC 100605</name>
    <dbReference type="NCBI Taxonomy" id="1219028"/>
    <lineage>
        <taxon>Bacteria</taxon>
        <taxon>Bacillati</taxon>
        <taxon>Actinomycetota</taxon>
        <taxon>Actinomycetes</taxon>
        <taxon>Mycobacteriales</taxon>
        <taxon>Nocardiaceae</taxon>
        <taxon>Rhodococcus</taxon>
    </lineage>
</organism>
<sequence>MSSDPDADQVTRLLGERDRLLSDVRELEDRLETSGRRLDDVAAEISSLLRRSRTGDSFWANVESRLAETFAGLAAQLGTSDPAFPWIKVYPNMPPVRDAVMGACLDREEPATHFVTIQGVRCRTLPDFARTWGDALEFPSYYGADGIGSFEECFRDLVDITHGGIGSRYRDRPGRPVKRVVISVADAQDVLRDDTVIGPAKIIRIIDKLISEIPRRCDLRVIYYLGEDVQPKQLHTQVGLVYPHEHVYDYPAE</sequence>
<name>X0QEK4_RHOWR</name>